<dbReference type="PROSITE" id="PS00093">
    <property type="entry name" value="N4_MTASE"/>
    <property type="match status" value="1"/>
</dbReference>
<organism evidence="11 12">
    <name type="scientific">Saccharopolyspora antimicrobica</name>
    <dbReference type="NCBI Taxonomy" id="455193"/>
    <lineage>
        <taxon>Bacteria</taxon>
        <taxon>Bacillati</taxon>
        <taxon>Actinomycetota</taxon>
        <taxon>Actinomycetes</taxon>
        <taxon>Pseudonocardiales</taxon>
        <taxon>Pseudonocardiaceae</taxon>
        <taxon>Saccharopolyspora</taxon>
    </lineage>
</organism>
<evidence type="ECO:0000256" key="3">
    <source>
        <dbReference type="ARBA" id="ARBA00022603"/>
    </source>
</evidence>
<dbReference type="EC" id="2.1.1.113" evidence="2"/>
<dbReference type="EMBL" id="FOUP01000003">
    <property type="protein sequence ID" value="SFN27192.1"/>
    <property type="molecule type" value="Genomic_DNA"/>
</dbReference>
<name>A0A1I4XN13_9PSEU</name>
<dbReference type="STRING" id="455193.SAMN05421805_103514"/>
<keyword evidence="13" id="KW-1185">Reference proteome</keyword>
<reference evidence="10 13" key="2">
    <citation type="submission" date="2018-10" db="EMBL/GenBank/DDBJ databases">
        <title>Sequencing the genomes of 1000 actinobacteria strains.</title>
        <authorList>
            <person name="Klenk H.-P."/>
        </authorList>
    </citation>
    <scope>NUCLEOTIDE SEQUENCE [LARGE SCALE GENOMIC DNA]</scope>
    <source>
        <strain evidence="10 13">DSM 45119</strain>
    </source>
</reference>
<dbReference type="GO" id="GO:0015667">
    <property type="term" value="F:site-specific DNA-methyltransferase (cytosine-N4-specific) activity"/>
    <property type="evidence" value="ECO:0007669"/>
    <property type="project" value="UniProtKB-EC"/>
</dbReference>
<keyword evidence="7" id="KW-0238">DNA-binding</keyword>
<evidence type="ECO:0000313" key="12">
    <source>
        <dbReference type="Proteomes" id="UP000199398"/>
    </source>
</evidence>
<protein>
    <recommendedName>
        <fullName evidence="2">site-specific DNA-methyltransferase (cytosine-N(4)-specific)</fullName>
        <ecNumber evidence="2">2.1.1.113</ecNumber>
    </recommendedName>
</protein>
<dbReference type="InterPro" id="IPR017985">
    <property type="entry name" value="MeTrfase_CN4_CS"/>
</dbReference>
<keyword evidence="4" id="KW-0808">Transferase</keyword>
<dbReference type="GO" id="GO:0009307">
    <property type="term" value="P:DNA restriction-modification system"/>
    <property type="evidence" value="ECO:0007669"/>
    <property type="project" value="UniProtKB-KW"/>
</dbReference>
<keyword evidence="6" id="KW-0680">Restriction system</keyword>
<evidence type="ECO:0000256" key="5">
    <source>
        <dbReference type="ARBA" id="ARBA00022691"/>
    </source>
</evidence>
<evidence type="ECO:0000313" key="10">
    <source>
        <dbReference type="EMBL" id="RKT84578.1"/>
    </source>
</evidence>
<evidence type="ECO:0000259" key="9">
    <source>
        <dbReference type="Pfam" id="PF01555"/>
    </source>
</evidence>
<comment type="catalytic activity">
    <reaction evidence="8">
        <text>a 2'-deoxycytidine in DNA + S-adenosyl-L-methionine = an N(4)-methyl-2'-deoxycytidine in DNA + S-adenosyl-L-homocysteine + H(+)</text>
        <dbReference type="Rhea" id="RHEA:16857"/>
        <dbReference type="Rhea" id="RHEA-COMP:11369"/>
        <dbReference type="Rhea" id="RHEA-COMP:13674"/>
        <dbReference type="ChEBI" id="CHEBI:15378"/>
        <dbReference type="ChEBI" id="CHEBI:57856"/>
        <dbReference type="ChEBI" id="CHEBI:59789"/>
        <dbReference type="ChEBI" id="CHEBI:85452"/>
        <dbReference type="ChEBI" id="CHEBI:137933"/>
        <dbReference type="EC" id="2.1.1.113"/>
    </reaction>
</comment>
<dbReference type="Gene3D" id="3.40.50.150">
    <property type="entry name" value="Vaccinia Virus protein VP39"/>
    <property type="match status" value="2"/>
</dbReference>
<dbReference type="InterPro" id="IPR002941">
    <property type="entry name" value="DNA_methylase_N4/N6"/>
</dbReference>
<evidence type="ECO:0000256" key="7">
    <source>
        <dbReference type="ARBA" id="ARBA00023125"/>
    </source>
</evidence>
<feature type="domain" description="DNA methylase N-4/N-6" evidence="9">
    <location>
        <begin position="44"/>
        <end position="82"/>
    </location>
</feature>
<dbReference type="AlphaFoldDB" id="A0A1I4XN13"/>
<evidence type="ECO:0000256" key="4">
    <source>
        <dbReference type="ARBA" id="ARBA00022679"/>
    </source>
</evidence>
<evidence type="ECO:0000256" key="2">
    <source>
        <dbReference type="ARBA" id="ARBA00012185"/>
    </source>
</evidence>
<comment type="similarity">
    <text evidence="1">Belongs to the N(4)/N(6)-methyltransferase family. N(4) subfamily.</text>
</comment>
<evidence type="ECO:0000256" key="8">
    <source>
        <dbReference type="ARBA" id="ARBA00049120"/>
    </source>
</evidence>
<proteinExistence type="inferred from homology"/>
<dbReference type="RefSeq" id="WP_177241951.1">
    <property type="nucleotide sequence ID" value="NZ_FOUP01000003.1"/>
</dbReference>
<dbReference type="Pfam" id="PF01555">
    <property type="entry name" value="N6_N4_Mtase"/>
    <property type="match status" value="1"/>
</dbReference>
<sequence length="376" mass="41235">MTAITAAPSSDWPEDALRLNAICPYYTMFPLDFPLQQLAASPGTSRVLDPFCGRGTTLYAARLAGLPSVGIDINPVAAAIAQAKLIQVTPGAVVRLARQILDGGMRGEVPEGEFWQWCFEHETLRELVTLREALLEMTTPTAAMLRAVMLGILHGPRNKNLPSYLSNQMPRTYASKPAYAVKFWTKRDMEPARVPALEVIERRAKRLLDAAPLAHSGKVYLGDSVKTLGGLRQKFDLVVTSPPYYGMRTYVADQWLRSWFLGGPPEVPYGTYGQIARQPNQEAFIQALGEVWAAVARCCRQGARLAIRFGALPSARTDPEQMLLASVKASKAGWAVKEVRQAGTPTKRNRQAEQFGKAGSAIDEIDLVAELTGLPR</sequence>
<gene>
    <name evidence="10" type="ORF">ATL45_2898</name>
    <name evidence="11" type="ORF">SAMN05421805_103514</name>
</gene>
<dbReference type="InterPro" id="IPR029063">
    <property type="entry name" value="SAM-dependent_MTases_sf"/>
</dbReference>
<accession>A0A1I4XN13</accession>
<dbReference type="GO" id="GO:0032259">
    <property type="term" value="P:methylation"/>
    <property type="evidence" value="ECO:0007669"/>
    <property type="project" value="UniProtKB-KW"/>
</dbReference>
<dbReference type="Proteomes" id="UP000270697">
    <property type="component" value="Unassembled WGS sequence"/>
</dbReference>
<dbReference type="EMBL" id="RBXX01000002">
    <property type="protein sequence ID" value="RKT84578.1"/>
    <property type="molecule type" value="Genomic_DNA"/>
</dbReference>
<evidence type="ECO:0000313" key="11">
    <source>
        <dbReference type="EMBL" id="SFN27192.1"/>
    </source>
</evidence>
<dbReference type="Proteomes" id="UP000199398">
    <property type="component" value="Unassembled WGS sequence"/>
</dbReference>
<keyword evidence="3 11" id="KW-0489">Methyltransferase</keyword>
<dbReference type="GO" id="GO:0003677">
    <property type="term" value="F:DNA binding"/>
    <property type="evidence" value="ECO:0007669"/>
    <property type="project" value="UniProtKB-KW"/>
</dbReference>
<evidence type="ECO:0000313" key="13">
    <source>
        <dbReference type="Proteomes" id="UP000270697"/>
    </source>
</evidence>
<dbReference type="CDD" id="cd02440">
    <property type="entry name" value="AdoMet_MTases"/>
    <property type="match status" value="1"/>
</dbReference>
<dbReference type="SUPFAM" id="SSF53335">
    <property type="entry name" value="S-adenosyl-L-methionine-dependent methyltransferases"/>
    <property type="match status" value="1"/>
</dbReference>
<reference evidence="11 12" key="1">
    <citation type="submission" date="2016-10" db="EMBL/GenBank/DDBJ databases">
        <authorList>
            <person name="de Groot N.N."/>
        </authorList>
    </citation>
    <scope>NUCLEOTIDE SEQUENCE [LARGE SCALE GENOMIC DNA]</scope>
    <source>
        <strain evidence="11 12">CPCC 201259</strain>
    </source>
</reference>
<evidence type="ECO:0000256" key="1">
    <source>
        <dbReference type="ARBA" id="ARBA00010203"/>
    </source>
</evidence>
<keyword evidence="5" id="KW-0949">S-adenosyl-L-methionine</keyword>
<evidence type="ECO:0000256" key="6">
    <source>
        <dbReference type="ARBA" id="ARBA00022747"/>
    </source>
</evidence>
<dbReference type="GO" id="GO:0008170">
    <property type="term" value="F:N-methyltransferase activity"/>
    <property type="evidence" value="ECO:0007669"/>
    <property type="project" value="InterPro"/>
</dbReference>